<dbReference type="Pfam" id="PF13424">
    <property type="entry name" value="TPR_12"/>
    <property type="match status" value="1"/>
</dbReference>
<feature type="domain" description="CHAT" evidence="2">
    <location>
        <begin position="755"/>
        <end position="1012"/>
    </location>
</feature>
<keyword evidence="1" id="KW-1133">Transmembrane helix</keyword>
<keyword evidence="4" id="KW-1185">Reference proteome</keyword>
<dbReference type="EMBL" id="JBEPMO010000006">
    <property type="protein sequence ID" value="MET3731770.1"/>
    <property type="molecule type" value="Genomic_DNA"/>
</dbReference>
<dbReference type="InterPro" id="IPR024983">
    <property type="entry name" value="CHAT_dom"/>
</dbReference>
<sequence>MRKAFLFFIFCSFFIHLGFESKTISPFEKAEEIYLKAYTIGDFSELPIADSIFGTYYKEKEFANATKQDLKALVYSLHIHAFKRDYSQNLELQNQDLDLIEKTLTENSKLKTEHLDLYVQLMFLKQQIFMIQGQENAHISLEELARTYQNNPSVAKNTMGLLYESLGKWYYRQKNFSTSAYYCKLALESYENRWKHRKYALMQYLGGGYYNYDKIDSSLYYMKEAYEGYKSIENNTSQATLRRGELAFNIGMIYQGKTGDYHESESYLLEAIEWETDANGEASPTLITYNALLADTYFTIRDIQKAEFYALKAYSLANEVIKTESVYLKSLASMSLSRIYTQRGHYDLARELMQKVLVESLDFYGKDDKFTTQVYLDFAVIEEMAGKLEEAEYYCLLAVESAQASGRIYSISSAYDRITKIHVKNKNFEKALHYALLDYELINQHLDDDFKIKAISCLELSEIYLGLNQLPEAIQFLEKTEEILKGKTNTHLMELDILAIKNAILLKNYETSGSIDNLQKAHSNIDQLIELIIKGKSEYKYQDSKLFYSQSVSKHIEGSLELAAELHRVSPSAEVYNTLFKLMEINKSTILIDGMLDSEIKTQTGVPQSVLEEEKEIAKKLGELNRKISRAEMDSLFDQNELKVLLDDRINMNAKMEGIQDYLKKNHMSYYESKNLILSENIQYYQTHALNENQGFLEYFVGENSMYRLFVTKNHIDFVSLPNFEEIEKQTDLVINHLVQRKPIEQSVVSIAKHLLPEIPDNIEDLVIIADKNLAQLPFEILPYGESNLLERFNLSYAGSVQLFTLQNQMESKRRTSVNWLGFAPDFVKQPLPNNKLEVQKIKDLIKGKEITGKVATKTSFLQEAPKASILHLATHSEIDPLNPMLSRMYFYADDETEGELTASEIYNMNLNADMIVLSACNTGLGMNESGDGVMSLSRAFTYAGISSTVMSLWKVSDKETSELMVMFYENLKQGQTKNEALRNAKLSYLKTVNEPELLHPYYWAGFVVTGNVAPIKEDSFSWWYVTAILGLLSGGFFLWKSKADRVVA</sequence>
<protein>
    <recommendedName>
        <fullName evidence="2">CHAT domain-containing protein</fullName>
    </recommendedName>
</protein>
<gene>
    <name evidence="3" type="ORF">ABID46_001351</name>
</gene>
<evidence type="ECO:0000259" key="2">
    <source>
        <dbReference type="Pfam" id="PF12770"/>
    </source>
</evidence>
<dbReference type="Proteomes" id="UP001549146">
    <property type="component" value="Unassembled WGS sequence"/>
</dbReference>
<name>A0ABV2LT69_9FLAO</name>
<comment type="caution">
    <text evidence="3">The sequence shown here is derived from an EMBL/GenBank/DDBJ whole genome shotgun (WGS) entry which is preliminary data.</text>
</comment>
<dbReference type="PANTHER" id="PTHR10098">
    <property type="entry name" value="RAPSYN-RELATED"/>
    <property type="match status" value="1"/>
</dbReference>
<keyword evidence="1" id="KW-0812">Transmembrane</keyword>
<organism evidence="3 4">
    <name type="scientific">Moheibacter stercoris</name>
    <dbReference type="NCBI Taxonomy" id="1628251"/>
    <lineage>
        <taxon>Bacteria</taxon>
        <taxon>Pseudomonadati</taxon>
        <taxon>Bacteroidota</taxon>
        <taxon>Flavobacteriia</taxon>
        <taxon>Flavobacteriales</taxon>
        <taxon>Weeksellaceae</taxon>
        <taxon>Moheibacter</taxon>
    </lineage>
</organism>
<dbReference type="Gene3D" id="1.25.40.10">
    <property type="entry name" value="Tetratricopeptide repeat domain"/>
    <property type="match status" value="2"/>
</dbReference>
<dbReference type="InterPro" id="IPR011990">
    <property type="entry name" value="TPR-like_helical_dom_sf"/>
</dbReference>
<evidence type="ECO:0000313" key="4">
    <source>
        <dbReference type="Proteomes" id="UP001549146"/>
    </source>
</evidence>
<proteinExistence type="predicted"/>
<feature type="transmembrane region" description="Helical" evidence="1">
    <location>
        <begin position="1022"/>
        <end position="1040"/>
    </location>
</feature>
<dbReference type="Pfam" id="PF12770">
    <property type="entry name" value="CHAT"/>
    <property type="match status" value="1"/>
</dbReference>
<dbReference type="SUPFAM" id="SSF48452">
    <property type="entry name" value="TPR-like"/>
    <property type="match status" value="3"/>
</dbReference>
<evidence type="ECO:0000313" key="3">
    <source>
        <dbReference type="EMBL" id="MET3731770.1"/>
    </source>
</evidence>
<dbReference type="RefSeq" id="WP_354508346.1">
    <property type="nucleotide sequence ID" value="NZ_JBEPMO010000006.1"/>
</dbReference>
<accession>A0ABV2LT69</accession>
<reference evidence="3 4" key="1">
    <citation type="submission" date="2024-06" db="EMBL/GenBank/DDBJ databases">
        <title>Genomic Encyclopedia of Type Strains, Phase IV (KMG-IV): sequencing the most valuable type-strain genomes for metagenomic binning, comparative biology and taxonomic classification.</title>
        <authorList>
            <person name="Goeker M."/>
        </authorList>
    </citation>
    <scope>NUCLEOTIDE SEQUENCE [LARGE SCALE GENOMIC DNA]</scope>
    <source>
        <strain evidence="3 4">DSM 29388</strain>
    </source>
</reference>
<keyword evidence="1" id="KW-0472">Membrane</keyword>
<evidence type="ECO:0000256" key="1">
    <source>
        <dbReference type="SAM" id="Phobius"/>
    </source>
</evidence>